<feature type="transmembrane region" description="Helical" evidence="2">
    <location>
        <begin position="529"/>
        <end position="549"/>
    </location>
</feature>
<dbReference type="SUPFAM" id="SSF51230">
    <property type="entry name" value="Single hybrid motif"/>
    <property type="match status" value="1"/>
</dbReference>
<keyword evidence="1" id="KW-0175">Coiled coil</keyword>
<feature type="domain" description="Lipoyl-binding" evidence="3">
    <location>
        <begin position="737"/>
        <end position="796"/>
    </location>
</feature>
<organism evidence="4 5">
    <name type="scientific">Neiella holothuriorum</name>
    <dbReference type="NCBI Taxonomy" id="2870530"/>
    <lineage>
        <taxon>Bacteria</taxon>
        <taxon>Pseudomonadati</taxon>
        <taxon>Pseudomonadota</taxon>
        <taxon>Gammaproteobacteria</taxon>
        <taxon>Alteromonadales</taxon>
        <taxon>Echinimonadaceae</taxon>
        <taxon>Neiella</taxon>
    </lineage>
</organism>
<evidence type="ECO:0000256" key="1">
    <source>
        <dbReference type="SAM" id="Coils"/>
    </source>
</evidence>
<accession>A0ABS7EIA2</accession>
<dbReference type="Pfam" id="PF00364">
    <property type="entry name" value="Biotin_lipoyl"/>
    <property type="match status" value="1"/>
</dbReference>
<evidence type="ECO:0000259" key="3">
    <source>
        <dbReference type="Pfam" id="PF00364"/>
    </source>
</evidence>
<proteinExistence type="predicted"/>
<dbReference type="Gene3D" id="2.40.50.100">
    <property type="match status" value="1"/>
</dbReference>
<dbReference type="RefSeq" id="WP_220104722.1">
    <property type="nucleotide sequence ID" value="NZ_JAHZSS010000018.1"/>
</dbReference>
<name>A0ABS7EIA2_9GAMM</name>
<evidence type="ECO:0000313" key="4">
    <source>
        <dbReference type="EMBL" id="MBW8192088.1"/>
    </source>
</evidence>
<sequence>MGQLFPTLYFSFDGFQRRQLKQDLLRAFNQSRLSDLGFKVQFSPRTVVDFGVPDGLTVTQQCQQASVFVALLEAQPGHGSRQNMLNTELSYALPEVGTQVVLISEAEQPDLPAQLARQLEQQSIAISPLASDDLPQRVFRHLEQHLLGEQSPQQLTILTSDYSIDGATLDINEQALQQRRDGNLLAQLYGQAPEPANGSPALADLQQHRHWGMANLQLDNPKGAMANIEQCLALNDSDLMANYWRCRLLAQDAEKESDCHELIRRAQLILKHLQHQQETQPELTAQCYYFQSLGYAGLKRYDESLSAITESLPFQHSTAWQHQTALRALQLLSQQDALPERLDPALLAAKTCFLTMLSDSLEGFQLAFRQLLLKTPKEKLEVVVLGVKQVVIGSLKQIKQHEQALIDHCADCDLLVPTQLDQEQVNDAMGKSIWNLLAIGHDSVIQQVTLLQLLAKQLNDDQAKAEALEADAEEQAQQQQRLTQDLAKQQHKYQDICSAKKLSLIGSVVAGALSALLISGFWWLPLTPLVISILLAGAGAALVLLLVLLSRQNTMVGHIQQRCRELDSFYALDDDELPEPRAMEGWFDRLIIRRDKRAERQQQLLTKAGQVREQLAPRLQQFVAMQYTFGEAVLKQLDGAFVSVRFNGKAPSYQRVSGMEQQQLPTALAEQLPEQQCPNYYLQRHPQHGEQADLSDIYFADPIDSTRLRQLNVVQTAANTEVITTLVRAPVMTSEEPLALHKWLVQTGEQVAPEQAIAELQNADISIPLVAPTAGVVTKQLVDEGHDLSPDQAVLELQTD</sequence>
<feature type="coiled-coil region" evidence="1">
    <location>
        <begin position="451"/>
        <end position="492"/>
    </location>
</feature>
<dbReference type="EMBL" id="JAHZSS010000018">
    <property type="protein sequence ID" value="MBW8192088.1"/>
    <property type="molecule type" value="Genomic_DNA"/>
</dbReference>
<dbReference type="InterPro" id="IPR011990">
    <property type="entry name" value="TPR-like_helical_dom_sf"/>
</dbReference>
<keyword evidence="5" id="KW-1185">Reference proteome</keyword>
<keyword evidence="2" id="KW-0812">Transmembrane</keyword>
<dbReference type="CDD" id="cd06849">
    <property type="entry name" value="lipoyl_domain"/>
    <property type="match status" value="1"/>
</dbReference>
<dbReference type="Proteomes" id="UP001166251">
    <property type="component" value="Unassembled WGS sequence"/>
</dbReference>
<keyword evidence="2" id="KW-0472">Membrane</keyword>
<keyword evidence="2" id="KW-1133">Transmembrane helix</keyword>
<dbReference type="InterPro" id="IPR011053">
    <property type="entry name" value="Single_hybrid_motif"/>
</dbReference>
<comment type="caution">
    <text evidence="4">The sequence shown here is derived from an EMBL/GenBank/DDBJ whole genome shotgun (WGS) entry which is preliminary data.</text>
</comment>
<dbReference type="InterPro" id="IPR000089">
    <property type="entry name" value="Biotin_lipoyl"/>
</dbReference>
<reference evidence="4" key="1">
    <citation type="submission" date="2021-07" db="EMBL/GenBank/DDBJ databases">
        <title>Neiella marina sp. nov., isolated from the intestinal content of sea cucumber Apostichopus japonicus.</title>
        <authorList>
            <person name="Bai X."/>
        </authorList>
    </citation>
    <scope>NUCLEOTIDE SEQUENCE</scope>
    <source>
        <strain evidence="4">126</strain>
    </source>
</reference>
<protein>
    <submittedName>
        <fullName evidence="4">Lipoyl domain-containing protein</fullName>
    </submittedName>
</protein>
<evidence type="ECO:0000256" key="2">
    <source>
        <dbReference type="SAM" id="Phobius"/>
    </source>
</evidence>
<feature type="transmembrane region" description="Helical" evidence="2">
    <location>
        <begin position="502"/>
        <end position="523"/>
    </location>
</feature>
<gene>
    <name evidence="4" type="ORF">K0504_13680</name>
</gene>
<dbReference type="SUPFAM" id="SSF48452">
    <property type="entry name" value="TPR-like"/>
    <property type="match status" value="1"/>
</dbReference>
<evidence type="ECO:0000313" key="5">
    <source>
        <dbReference type="Proteomes" id="UP001166251"/>
    </source>
</evidence>